<evidence type="ECO:0000256" key="1">
    <source>
        <dbReference type="SAM" id="MobiDB-lite"/>
    </source>
</evidence>
<gene>
    <name evidence="2" type="primary">CAT8_2</name>
    <name evidence="2" type="ORF">LTR16_012756</name>
</gene>
<name>A0ABR0LIE2_9PEZI</name>
<proteinExistence type="predicted"/>
<organism evidence="2 3">
    <name type="scientific">Cryomyces antarcticus</name>
    <dbReference type="NCBI Taxonomy" id="329879"/>
    <lineage>
        <taxon>Eukaryota</taxon>
        <taxon>Fungi</taxon>
        <taxon>Dikarya</taxon>
        <taxon>Ascomycota</taxon>
        <taxon>Pezizomycotina</taxon>
        <taxon>Dothideomycetes</taxon>
        <taxon>Dothideomycetes incertae sedis</taxon>
        <taxon>Cryomyces</taxon>
    </lineage>
</organism>
<accession>A0ABR0LIE2</accession>
<keyword evidence="2" id="KW-0238">DNA-binding</keyword>
<evidence type="ECO:0000313" key="2">
    <source>
        <dbReference type="EMBL" id="KAK5148862.1"/>
    </source>
</evidence>
<keyword evidence="3" id="KW-1185">Reference proteome</keyword>
<feature type="region of interest" description="Disordered" evidence="1">
    <location>
        <begin position="1"/>
        <end position="33"/>
    </location>
</feature>
<reference evidence="2 3" key="1">
    <citation type="submission" date="2023-08" db="EMBL/GenBank/DDBJ databases">
        <title>Black Yeasts Isolated from many extreme environments.</title>
        <authorList>
            <person name="Coleine C."/>
            <person name="Stajich J.E."/>
            <person name="Selbmann L."/>
        </authorList>
    </citation>
    <scope>NUCLEOTIDE SEQUENCE [LARGE SCALE GENOMIC DNA]</scope>
    <source>
        <strain evidence="2 3">CCFEE 536</strain>
    </source>
</reference>
<evidence type="ECO:0000313" key="3">
    <source>
        <dbReference type="Proteomes" id="UP001357485"/>
    </source>
</evidence>
<comment type="caution">
    <text evidence="2">The sequence shown here is derived from an EMBL/GenBank/DDBJ whole genome shotgun (WGS) entry which is preliminary data.</text>
</comment>
<feature type="non-terminal residue" evidence="2">
    <location>
        <position position="94"/>
    </location>
</feature>
<sequence length="94" mass="10291">MARSEPAMSPSYGQHRAPIAPAQKSKRSSASMMTPNLDYLSFSNAPTPSQYPPVNTKIECQPTDWERLLASIDNGQTNIYDNIYGGPAVEAIMD</sequence>
<protein>
    <submittedName>
        <fullName evidence="2">DNA-binding transcription factor cat8</fullName>
    </submittedName>
</protein>
<dbReference type="Proteomes" id="UP001357485">
    <property type="component" value="Unassembled WGS sequence"/>
</dbReference>
<dbReference type="EMBL" id="JAVRRA010021785">
    <property type="protein sequence ID" value="KAK5148862.1"/>
    <property type="molecule type" value="Genomic_DNA"/>
</dbReference>
<dbReference type="GO" id="GO:0003677">
    <property type="term" value="F:DNA binding"/>
    <property type="evidence" value="ECO:0007669"/>
    <property type="project" value="UniProtKB-KW"/>
</dbReference>